<dbReference type="InterPro" id="IPR051035">
    <property type="entry name" value="Mito_inheritance_9"/>
</dbReference>
<sequence length="478" mass="54819">MEDRESELFNYTTGRFLANEALRLQERRRVFDIPGLFGIISKALHCETEEIVGFRKLGEGGLNRSFLITLRTGFQLVARIPYPLMVPKQYALASEVATMDFLRSKGLPIPKVYAYSFTSENEAETEYILMQYVEGTDLSQIWFGLEEDQIVSLMDQLAKIESTMMSISFPAGGSIYYAKDLEELAPYERFRREYYGYEKQPPSDHAENLRRYLHLAPFLVPGEDSLSAFCIRHPDLTDSNLKVSTDSSGLQILSMLDWQHAAVLPLFLHAGMPGVIQNEGDEVSRQMTKPRLPDNFDELSDEEKAWEMELLRRRHVHYHYNLSTAAHNRIHHRGMVYSLNPFRRRIFNHATAAWEGETINLLYALIDMTVGWASFAKDGTPCPVVFTEEEEVAAENLYQALSNAERGESMLRDNVGYGCETWVPVAHYEDAKALGQELKRRTLEALAEDEETTKEMYAAAEANWPLDDVDEEELEEYK</sequence>
<dbReference type="GO" id="GO:0005739">
    <property type="term" value="C:mitochondrion"/>
    <property type="evidence" value="ECO:0007669"/>
    <property type="project" value="TreeGrafter"/>
</dbReference>
<reference evidence="3" key="2">
    <citation type="submission" date="2015-01" db="EMBL/GenBank/DDBJ databases">
        <title>Evolutionary Origins and Diversification of the Mycorrhizal Mutualists.</title>
        <authorList>
            <consortium name="DOE Joint Genome Institute"/>
            <consortium name="Mycorrhizal Genomics Consortium"/>
            <person name="Kohler A."/>
            <person name="Kuo A."/>
            <person name="Nagy L.G."/>
            <person name="Floudas D."/>
            <person name="Copeland A."/>
            <person name="Barry K.W."/>
            <person name="Cichocki N."/>
            <person name="Veneault-Fourrey C."/>
            <person name="LaButti K."/>
            <person name="Lindquist E.A."/>
            <person name="Lipzen A."/>
            <person name="Lundell T."/>
            <person name="Morin E."/>
            <person name="Murat C."/>
            <person name="Riley R."/>
            <person name="Ohm R."/>
            <person name="Sun H."/>
            <person name="Tunlid A."/>
            <person name="Henrissat B."/>
            <person name="Grigoriev I.V."/>
            <person name="Hibbett D.S."/>
            <person name="Martin F."/>
        </authorList>
    </citation>
    <scope>NUCLEOTIDE SEQUENCE [LARGE SCALE GENOMIC DNA]</scope>
    <source>
        <strain evidence="3">h7</strain>
    </source>
</reference>
<reference evidence="2 3" key="1">
    <citation type="submission" date="2014-04" db="EMBL/GenBank/DDBJ databases">
        <authorList>
            <consortium name="DOE Joint Genome Institute"/>
            <person name="Kuo A."/>
            <person name="Gay G."/>
            <person name="Dore J."/>
            <person name="Kohler A."/>
            <person name="Nagy L.G."/>
            <person name="Floudas D."/>
            <person name="Copeland A."/>
            <person name="Barry K.W."/>
            <person name="Cichocki N."/>
            <person name="Veneault-Fourrey C."/>
            <person name="LaButti K."/>
            <person name="Lindquist E.A."/>
            <person name="Lipzen A."/>
            <person name="Lundell T."/>
            <person name="Morin E."/>
            <person name="Murat C."/>
            <person name="Sun H."/>
            <person name="Tunlid A."/>
            <person name="Henrissat B."/>
            <person name="Grigoriev I.V."/>
            <person name="Hibbett D.S."/>
            <person name="Martin F."/>
            <person name="Nordberg H.P."/>
            <person name="Cantor M.N."/>
            <person name="Hua S.X."/>
        </authorList>
    </citation>
    <scope>NUCLEOTIDE SEQUENCE [LARGE SCALE GENOMIC DNA]</scope>
    <source>
        <strain evidence="3">h7</strain>
    </source>
</reference>
<gene>
    <name evidence="2" type="ORF">M413DRAFT_19995</name>
</gene>
<dbReference type="Gene3D" id="3.30.200.20">
    <property type="entry name" value="Phosphorylase Kinase, domain 1"/>
    <property type="match status" value="1"/>
</dbReference>
<evidence type="ECO:0000313" key="2">
    <source>
        <dbReference type="EMBL" id="KIM38483.1"/>
    </source>
</evidence>
<dbReference type="HOGENOM" id="CLU_019189_9_1_1"/>
<evidence type="ECO:0000259" key="1">
    <source>
        <dbReference type="Pfam" id="PF01636"/>
    </source>
</evidence>
<protein>
    <recommendedName>
        <fullName evidence="1">Aminoglycoside phosphotransferase domain-containing protein</fullName>
    </recommendedName>
</protein>
<keyword evidence="3" id="KW-1185">Reference proteome</keyword>
<dbReference type="InterPro" id="IPR011009">
    <property type="entry name" value="Kinase-like_dom_sf"/>
</dbReference>
<feature type="domain" description="Aminoglycoside phosphotransferase" evidence="1">
    <location>
        <begin position="55"/>
        <end position="263"/>
    </location>
</feature>
<dbReference type="PANTHER" id="PTHR36091:SF2">
    <property type="entry name" value="AMINOGLYCOSIDE PHOSPHOTRANSFERASE DOMAIN-CONTAINING PROTEIN"/>
    <property type="match status" value="1"/>
</dbReference>
<accession>A0A0C2XL60</accession>
<dbReference type="SUPFAM" id="SSF56112">
    <property type="entry name" value="Protein kinase-like (PK-like)"/>
    <property type="match status" value="1"/>
</dbReference>
<dbReference type="STRING" id="686832.A0A0C2XL60"/>
<dbReference type="InterPro" id="IPR002575">
    <property type="entry name" value="Aminoglycoside_PTrfase"/>
</dbReference>
<dbReference type="EMBL" id="KN831790">
    <property type="protein sequence ID" value="KIM38483.1"/>
    <property type="molecule type" value="Genomic_DNA"/>
</dbReference>
<dbReference type="AlphaFoldDB" id="A0A0C2XL60"/>
<dbReference type="Pfam" id="PF01636">
    <property type="entry name" value="APH"/>
    <property type="match status" value="1"/>
</dbReference>
<dbReference type="Proteomes" id="UP000053424">
    <property type="component" value="Unassembled WGS sequence"/>
</dbReference>
<dbReference type="PANTHER" id="PTHR36091">
    <property type="entry name" value="ALTERED INHERITANCE OF MITOCHONDRIA PROTEIN 9, MITOCHONDRIAL"/>
    <property type="match status" value="1"/>
</dbReference>
<name>A0A0C2XL60_HEBCY</name>
<evidence type="ECO:0000313" key="3">
    <source>
        <dbReference type="Proteomes" id="UP000053424"/>
    </source>
</evidence>
<organism evidence="2 3">
    <name type="scientific">Hebeloma cylindrosporum</name>
    <dbReference type="NCBI Taxonomy" id="76867"/>
    <lineage>
        <taxon>Eukaryota</taxon>
        <taxon>Fungi</taxon>
        <taxon>Dikarya</taxon>
        <taxon>Basidiomycota</taxon>
        <taxon>Agaricomycotina</taxon>
        <taxon>Agaricomycetes</taxon>
        <taxon>Agaricomycetidae</taxon>
        <taxon>Agaricales</taxon>
        <taxon>Agaricineae</taxon>
        <taxon>Hymenogastraceae</taxon>
        <taxon>Hebeloma</taxon>
    </lineage>
</organism>
<proteinExistence type="predicted"/>
<dbReference type="OrthoDB" id="2831558at2759"/>